<evidence type="ECO:0000313" key="2">
    <source>
        <dbReference type="EnsemblMetazoa" id="CapteP229284"/>
    </source>
</evidence>
<dbReference type="Proteomes" id="UP000014760">
    <property type="component" value="Unassembled WGS sequence"/>
</dbReference>
<accession>R7T8J1</accession>
<reference evidence="2" key="3">
    <citation type="submission" date="2015-06" db="UniProtKB">
        <authorList>
            <consortium name="EnsemblMetazoa"/>
        </authorList>
    </citation>
    <scope>IDENTIFICATION</scope>
</reference>
<reference evidence="1 3" key="2">
    <citation type="journal article" date="2013" name="Nature">
        <title>Insights into bilaterian evolution from three spiralian genomes.</title>
        <authorList>
            <person name="Simakov O."/>
            <person name="Marletaz F."/>
            <person name="Cho S.J."/>
            <person name="Edsinger-Gonzales E."/>
            <person name="Havlak P."/>
            <person name="Hellsten U."/>
            <person name="Kuo D.H."/>
            <person name="Larsson T."/>
            <person name="Lv J."/>
            <person name="Arendt D."/>
            <person name="Savage R."/>
            <person name="Osoegawa K."/>
            <person name="de Jong P."/>
            <person name="Grimwood J."/>
            <person name="Chapman J.A."/>
            <person name="Shapiro H."/>
            <person name="Aerts A."/>
            <person name="Otillar R.P."/>
            <person name="Terry A.Y."/>
            <person name="Boore J.L."/>
            <person name="Grigoriev I.V."/>
            <person name="Lindberg D.R."/>
            <person name="Seaver E.C."/>
            <person name="Weisblat D.A."/>
            <person name="Putnam N.H."/>
            <person name="Rokhsar D.S."/>
        </authorList>
    </citation>
    <scope>NUCLEOTIDE SEQUENCE</scope>
    <source>
        <strain evidence="1 3">I ESC-2004</strain>
    </source>
</reference>
<dbReference type="AlphaFoldDB" id="R7T8J1"/>
<evidence type="ECO:0000313" key="3">
    <source>
        <dbReference type="Proteomes" id="UP000014760"/>
    </source>
</evidence>
<name>R7T8J1_CAPTE</name>
<evidence type="ECO:0000313" key="1">
    <source>
        <dbReference type="EMBL" id="ELT89999.1"/>
    </source>
</evidence>
<proteinExistence type="predicted"/>
<reference evidence="3" key="1">
    <citation type="submission" date="2012-12" db="EMBL/GenBank/DDBJ databases">
        <authorList>
            <person name="Hellsten U."/>
            <person name="Grimwood J."/>
            <person name="Chapman J.A."/>
            <person name="Shapiro H."/>
            <person name="Aerts A."/>
            <person name="Otillar R.P."/>
            <person name="Terry A.Y."/>
            <person name="Boore J.L."/>
            <person name="Simakov O."/>
            <person name="Marletaz F."/>
            <person name="Cho S.-J."/>
            <person name="Edsinger-Gonzales E."/>
            <person name="Havlak P."/>
            <person name="Kuo D.-H."/>
            <person name="Larsson T."/>
            <person name="Lv J."/>
            <person name="Arendt D."/>
            <person name="Savage R."/>
            <person name="Osoegawa K."/>
            <person name="de Jong P."/>
            <person name="Lindberg D.R."/>
            <person name="Seaver E.C."/>
            <person name="Weisblat D.A."/>
            <person name="Putnam N.H."/>
            <person name="Grigoriev I.V."/>
            <person name="Rokhsar D.S."/>
        </authorList>
    </citation>
    <scope>NUCLEOTIDE SEQUENCE</scope>
    <source>
        <strain evidence="3">I ESC-2004</strain>
    </source>
</reference>
<dbReference type="EMBL" id="KB311071">
    <property type="protein sequence ID" value="ELT89999.1"/>
    <property type="molecule type" value="Genomic_DNA"/>
</dbReference>
<protein>
    <submittedName>
        <fullName evidence="1 2">Uncharacterized protein</fullName>
    </submittedName>
</protein>
<keyword evidence="3" id="KW-1185">Reference proteome</keyword>
<gene>
    <name evidence="1" type="ORF">CAPTEDRAFT_229284</name>
</gene>
<organism evidence="1">
    <name type="scientific">Capitella teleta</name>
    <name type="common">Polychaete worm</name>
    <dbReference type="NCBI Taxonomy" id="283909"/>
    <lineage>
        <taxon>Eukaryota</taxon>
        <taxon>Metazoa</taxon>
        <taxon>Spiralia</taxon>
        <taxon>Lophotrochozoa</taxon>
        <taxon>Annelida</taxon>
        <taxon>Polychaeta</taxon>
        <taxon>Sedentaria</taxon>
        <taxon>Scolecida</taxon>
        <taxon>Capitellidae</taxon>
        <taxon>Capitella</taxon>
    </lineage>
</organism>
<dbReference type="EnsemblMetazoa" id="CapteT229284">
    <property type="protein sequence ID" value="CapteP229284"/>
    <property type="gene ID" value="CapteG229284"/>
</dbReference>
<dbReference type="HOGENOM" id="CLU_1620608_0_0_1"/>
<dbReference type="EMBL" id="AMQN01014579">
    <property type="status" value="NOT_ANNOTATED_CDS"/>
    <property type="molecule type" value="Genomic_DNA"/>
</dbReference>
<sequence length="164" mass="18242">MCSEFPLANLFYVFFMQSLIGAKSFHWLLLEDSNGETDDPRDDSVDWCSTSAMFTQHDDLNDEDDDGDPTVCPHGYVCHVIYEEEDGFPNRGRCEKGVTSPADHPPESALHTFRFLSANISASGCIFHRSNLDNGQSFTYEDHPCICQDGAVTCNVALQMSGES</sequence>